<evidence type="ECO:0000256" key="8">
    <source>
        <dbReference type="SAM" id="Phobius"/>
    </source>
</evidence>
<evidence type="ECO:0000256" key="6">
    <source>
        <dbReference type="ARBA" id="ARBA00022841"/>
    </source>
</evidence>
<accession>A0ABU0WTF3</accession>
<keyword evidence="3" id="KW-0808">Transferase</keyword>
<dbReference type="InterPro" id="IPR031811">
    <property type="entry name" value="ALGX/ALGJ_SGNH-like"/>
</dbReference>
<organism evidence="10 11">
    <name type="scientific">Saccharothrix yanglingensis</name>
    <dbReference type="NCBI Taxonomy" id="659496"/>
    <lineage>
        <taxon>Bacteria</taxon>
        <taxon>Bacillati</taxon>
        <taxon>Actinomycetota</taxon>
        <taxon>Actinomycetes</taxon>
        <taxon>Pseudonocardiales</taxon>
        <taxon>Pseudonocardiaceae</taxon>
        <taxon>Saccharothrix</taxon>
    </lineage>
</organism>
<feature type="region of interest" description="Disordered" evidence="7">
    <location>
        <begin position="314"/>
        <end position="339"/>
    </location>
</feature>
<sequence>MSVDVPEKLPNLPESLLPREHNLYRPRHSPRQRVALVLAVLFFATPGLLLVVGVRPAHFENRELAAFPSITDGWGFITGFGPWADDHIPFRDVAVSAADGISRGLFGEPAPQQTRKGDLGGPVQPPTDPSLDKPDPVAFARVVEGKEGWLYLGADVQQACEPLVPLEEVFARVNRLRLAVESSGRKFVFVVAPNKSTMEPDHLPAKYFGKACHQATTERFWSRVVDATGAIDIRDELRTAAEQSGGPVYTRKDSHWDNRGGIVMARAVVDAVSPGTSRTWKPESNGPFGRTGDLSRLLGRPEKDEFEAFSLKPDGEEVRSRNLDGDEKQPQRSTQSPIRGVVDTKVGLLGDSFTFAGAKYLVAGFTDITVQHTKALAEDPFQVGRMFAENEVVVLEVAERNLVGGVDSVLNGPVLDAITRELAKQPR</sequence>
<dbReference type="Pfam" id="PF16822">
    <property type="entry name" value="ALGX"/>
    <property type="match status" value="1"/>
</dbReference>
<keyword evidence="8" id="KW-1133">Transmembrane helix</keyword>
<feature type="transmembrane region" description="Helical" evidence="8">
    <location>
        <begin position="34"/>
        <end position="54"/>
    </location>
</feature>
<dbReference type="EMBL" id="NSDM01000001">
    <property type="protein sequence ID" value="MDQ2583121.1"/>
    <property type="molecule type" value="Genomic_DNA"/>
</dbReference>
<evidence type="ECO:0000313" key="10">
    <source>
        <dbReference type="EMBL" id="MDQ2583121.1"/>
    </source>
</evidence>
<evidence type="ECO:0000256" key="7">
    <source>
        <dbReference type="SAM" id="MobiDB-lite"/>
    </source>
</evidence>
<protein>
    <recommendedName>
        <fullName evidence="9">AlgX/AlgJ SGNH hydrolase-like domain-containing protein</fullName>
    </recommendedName>
</protein>
<comment type="subcellular location">
    <subcellularLocation>
        <location evidence="1">Periplasm</location>
    </subcellularLocation>
</comment>
<feature type="compositionally biased region" description="Basic and acidic residues" evidence="7">
    <location>
        <begin position="314"/>
        <end position="330"/>
    </location>
</feature>
<evidence type="ECO:0000256" key="1">
    <source>
        <dbReference type="ARBA" id="ARBA00004418"/>
    </source>
</evidence>
<keyword evidence="11" id="KW-1185">Reference proteome</keyword>
<keyword evidence="8" id="KW-0472">Membrane</keyword>
<evidence type="ECO:0000256" key="3">
    <source>
        <dbReference type="ARBA" id="ARBA00022679"/>
    </source>
</evidence>
<dbReference type="RefSeq" id="WP_306744181.1">
    <property type="nucleotide sequence ID" value="NZ_NSDM01000001.1"/>
</dbReference>
<evidence type="ECO:0000259" key="9">
    <source>
        <dbReference type="Pfam" id="PF16822"/>
    </source>
</evidence>
<keyword evidence="5" id="KW-0574">Periplasm</keyword>
<feature type="region of interest" description="Disordered" evidence="7">
    <location>
        <begin position="274"/>
        <end position="296"/>
    </location>
</feature>
<gene>
    <name evidence="10" type="ORF">CKY47_03780</name>
</gene>
<evidence type="ECO:0000256" key="2">
    <source>
        <dbReference type="ARBA" id="ARBA00005182"/>
    </source>
</evidence>
<evidence type="ECO:0000313" key="11">
    <source>
        <dbReference type="Proteomes" id="UP001225605"/>
    </source>
</evidence>
<keyword evidence="4" id="KW-0732">Signal</keyword>
<comment type="pathway">
    <text evidence="2">Glycan biosynthesis; alginate biosynthesis.</text>
</comment>
<evidence type="ECO:0000256" key="4">
    <source>
        <dbReference type="ARBA" id="ARBA00022729"/>
    </source>
</evidence>
<keyword evidence="8" id="KW-0812">Transmembrane</keyword>
<feature type="region of interest" description="Disordered" evidence="7">
    <location>
        <begin position="105"/>
        <end position="135"/>
    </location>
</feature>
<evidence type="ECO:0000256" key="5">
    <source>
        <dbReference type="ARBA" id="ARBA00022764"/>
    </source>
</evidence>
<proteinExistence type="predicted"/>
<feature type="domain" description="AlgX/AlgJ SGNH hydrolase-like" evidence="9">
    <location>
        <begin position="142"/>
        <end position="354"/>
    </location>
</feature>
<reference evidence="10 11" key="1">
    <citation type="submission" date="2017-06" db="EMBL/GenBank/DDBJ databases">
        <title>Cultured bacterium strain Saccharothrix yanglingensis Hhs.015.</title>
        <authorList>
            <person name="Xia Y."/>
        </authorList>
    </citation>
    <scope>NUCLEOTIDE SEQUENCE [LARGE SCALE GENOMIC DNA]</scope>
    <source>
        <strain evidence="10 11">Hhs.015</strain>
    </source>
</reference>
<name>A0ABU0WTF3_9PSEU</name>
<comment type="caution">
    <text evidence="10">The sequence shown here is derived from an EMBL/GenBank/DDBJ whole genome shotgun (WGS) entry which is preliminary data.</text>
</comment>
<dbReference type="Proteomes" id="UP001225605">
    <property type="component" value="Unassembled WGS sequence"/>
</dbReference>
<keyword evidence="6" id="KW-0016">Alginate biosynthesis</keyword>